<evidence type="ECO:0000256" key="3">
    <source>
        <dbReference type="ARBA" id="ARBA00022691"/>
    </source>
</evidence>
<dbReference type="GO" id="GO:0061798">
    <property type="term" value="F:GTP 3',8'-cyclase activity"/>
    <property type="evidence" value="ECO:0007669"/>
    <property type="project" value="UniProtKB-UniRule"/>
</dbReference>
<dbReference type="Pfam" id="PF04055">
    <property type="entry name" value="Radical_SAM"/>
    <property type="match status" value="1"/>
</dbReference>
<feature type="binding site" evidence="12">
    <location>
        <position position="69"/>
    </location>
    <ligand>
        <name>S-adenosyl-L-methionine</name>
        <dbReference type="ChEBI" id="CHEBI:59789"/>
    </ligand>
</feature>
<dbReference type="Gene3D" id="3.20.20.70">
    <property type="entry name" value="Aldolase class I"/>
    <property type="match status" value="1"/>
</dbReference>
<dbReference type="HAMAP" id="MF_01225_B">
    <property type="entry name" value="MoaA_B"/>
    <property type="match status" value="1"/>
</dbReference>
<feature type="binding site" evidence="12">
    <location>
        <position position="26"/>
    </location>
    <ligand>
        <name>[4Fe-4S] cluster</name>
        <dbReference type="ChEBI" id="CHEBI:49883"/>
        <label>1</label>
        <note>4Fe-4S-S-AdoMet</note>
    </ligand>
</feature>
<feature type="binding site" evidence="12">
    <location>
        <position position="65"/>
    </location>
    <ligand>
        <name>GTP</name>
        <dbReference type="ChEBI" id="CHEBI:37565"/>
    </ligand>
</feature>
<feature type="binding site" evidence="12">
    <location>
        <position position="157"/>
    </location>
    <ligand>
        <name>GTP</name>
        <dbReference type="ChEBI" id="CHEBI:37565"/>
    </ligand>
</feature>
<dbReference type="SFLD" id="SFLDG01067">
    <property type="entry name" value="SPASM/twitch_domain_containing"/>
    <property type="match status" value="1"/>
</dbReference>
<reference evidence="14" key="2">
    <citation type="submission" date="2006-05" db="EMBL/GenBank/DDBJ databases">
        <title>Sequencing of the draft genome and assembly of Desulfuromonas acetoxidans DSM 684.</title>
        <authorList>
            <consortium name="US DOE Joint Genome Institute (JGI-PGF)"/>
            <person name="Copeland A."/>
            <person name="Lucas S."/>
            <person name="Lapidus A."/>
            <person name="Barry K."/>
            <person name="Detter J.C."/>
            <person name="Glavina del Rio T."/>
            <person name="Hammon N."/>
            <person name="Israni S."/>
            <person name="Dalin E."/>
            <person name="Tice H."/>
            <person name="Bruce D."/>
            <person name="Pitluck S."/>
            <person name="Richardson P."/>
        </authorList>
    </citation>
    <scope>NUCLEOTIDE SEQUENCE [LARGE SCALE GENOMIC DNA]</scope>
    <source>
        <strain evidence="14">DSM 684</strain>
    </source>
</reference>
<dbReference type="InterPro" id="IPR007197">
    <property type="entry name" value="rSAM"/>
</dbReference>
<evidence type="ECO:0000256" key="2">
    <source>
        <dbReference type="ARBA" id="ARBA00022485"/>
    </source>
</evidence>
<comment type="similarity">
    <text evidence="12">Belongs to the radical SAM superfamily. MoaA family.</text>
</comment>
<dbReference type="SFLD" id="SFLDG01383">
    <property type="entry name" value="cyclic_pyranopterin_phosphate"/>
    <property type="match status" value="1"/>
</dbReference>
<dbReference type="GO" id="GO:0006777">
    <property type="term" value="P:Mo-molybdopterin cofactor biosynthetic process"/>
    <property type="evidence" value="ECO:0007669"/>
    <property type="project" value="UniProtKB-UniRule"/>
</dbReference>
<keyword evidence="8 12" id="KW-0342">GTP-binding</keyword>
<dbReference type="OrthoDB" id="9763993at2"/>
<feature type="binding site" evidence="12">
    <location>
        <begin position="259"/>
        <end position="261"/>
    </location>
    <ligand>
        <name>GTP</name>
        <dbReference type="ChEBI" id="CHEBI:37565"/>
    </ligand>
</feature>
<proteinExistence type="inferred from homology"/>
<gene>
    <name evidence="12" type="primary">moaA</name>
    <name evidence="14" type="ORF">Dace_2140</name>
</gene>
<organism evidence="14 15">
    <name type="scientific">Desulfuromonas acetoxidans (strain DSM 684 / 11070)</name>
    <dbReference type="NCBI Taxonomy" id="281689"/>
    <lineage>
        <taxon>Bacteria</taxon>
        <taxon>Pseudomonadati</taxon>
        <taxon>Thermodesulfobacteriota</taxon>
        <taxon>Desulfuromonadia</taxon>
        <taxon>Desulfuromonadales</taxon>
        <taxon>Desulfuromonadaceae</taxon>
        <taxon>Desulfuromonas</taxon>
    </lineage>
</organism>
<dbReference type="EMBL" id="AAEW02000003">
    <property type="protein sequence ID" value="EAT16888.1"/>
    <property type="molecule type" value="Genomic_DNA"/>
</dbReference>
<dbReference type="RefSeq" id="WP_005998381.1">
    <property type="nucleotide sequence ID" value="NZ_AAEW02000003.1"/>
</dbReference>
<evidence type="ECO:0000313" key="15">
    <source>
        <dbReference type="Proteomes" id="UP000005695"/>
    </source>
</evidence>
<dbReference type="GO" id="GO:0051539">
    <property type="term" value="F:4 iron, 4 sulfur cluster binding"/>
    <property type="evidence" value="ECO:0007669"/>
    <property type="project" value="UniProtKB-UniRule"/>
</dbReference>
<dbReference type="InterPro" id="IPR010505">
    <property type="entry name" value="MoaA_twitch"/>
</dbReference>
<feature type="domain" description="Radical SAM core" evidence="13">
    <location>
        <begin position="6"/>
        <end position="220"/>
    </location>
</feature>
<dbReference type="UniPathway" id="UPA00344"/>
<feature type="binding site" evidence="12">
    <location>
        <position position="191"/>
    </location>
    <ligand>
        <name>S-adenosyl-L-methionine</name>
        <dbReference type="ChEBI" id="CHEBI:59789"/>
    </ligand>
</feature>
<dbReference type="NCBIfam" id="TIGR02666">
    <property type="entry name" value="moaA"/>
    <property type="match status" value="1"/>
</dbReference>
<dbReference type="PROSITE" id="PS51918">
    <property type="entry name" value="RADICAL_SAM"/>
    <property type="match status" value="1"/>
</dbReference>
<feature type="binding site" evidence="12">
    <location>
        <position position="96"/>
    </location>
    <ligand>
        <name>GTP</name>
        <dbReference type="ChEBI" id="CHEBI:37565"/>
    </ligand>
</feature>
<feature type="binding site" evidence="12">
    <location>
        <position position="29"/>
    </location>
    <ligand>
        <name>[4Fe-4S] cluster</name>
        <dbReference type="ChEBI" id="CHEBI:49883"/>
        <label>1</label>
        <note>4Fe-4S-S-AdoMet</note>
    </ligand>
</feature>
<dbReference type="PANTHER" id="PTHR22960:SF0">
    <property type="entry name" value="MOLYBDENUM COFACTOR BIOSYNTHESIS PROTEIN 1"/>
    <property type="match status" value="1"/>
</dbReference>
<evidence type="ECO:0000256" key="4">
    <source>
        <dbReference type="ARBA" id="ARBA00022723"/>
    </source>
</evidence>
<dbReference type="SFLD" id="SFLDG01386">
    <property type="entry name" value="main_SPASM_domain-containing"/>
    <property type="match status" value="1"/>
</dbReference>
<feature type="binding site" evidence="12">
    <location>
        <position position="28"/>
    </location>
    <ligand>
        <name>S-adenosyl-L-methionine</name>
        <dbReference type="ChEBI" id="CHEBI:59789"/>
    </ligand>
</feature>
<keyword evidence="6 12" id="KW-0408">Iron</keyword>
<keyword evidence="5 12" id="KW-0547">Nucleotide-binding</keyword>
<dbReference type="SUPFAM" id="SSF102114">
    <property type="entry name" value="Radical SAM enzymes"/>
    <property type="match status" value="1"/>
</dbReference>
<dbReference type="Pfam" id="PF06463">
    <property type="entry name" value="Mob_synth_C"/>
    <property type="match status" value="1"/>
</dbReference>
<dbReference type="InterPro" id="IPR040064">
    <property type="entry name" value="MoaA-like"/>
</dbReference>
<sequence length="326" mass="36324">MKLIDSFGRQINYLRLSVTDRCNLRCKYCMSEDGVAACQHNDILPYESLHLIAQAAVSMGIEKIRVTGGEPLVRNGIVPFLARLSAIDGLRHLAISTNGILLPEMAQDLFQAGVQRLNISMDSLQEDKYRQITHGGDLKKVFAGLKAAEKAGFPPPKINVVAMRGFNDDEIFDFTEMTRDYGYSVRFIEYMPTLDLVDWQKQVISGQEILDRISSKYQLEEVEKGPFAGPSKDYRIAGAQGSIGIITAVSGHFCATCNRIRITSTGKAKSCLFSNHEIDLAPLLRNHNQVGVRRKLEELVENKPQCHALSIDGYEHENFLMSQVGG</sequence>
<dbReference type="InterPro" id="IPR013785">
    <property type="entry name" value="Aldolase_TIM"/>
</dbReference>
<dbReference type="SMART" id="SM00729">
    <property type="entry name" value="Elp3"/>
    <property type="match status" value="1"/>
</dbReference>
<comment type="subunit">
    <text evidence="12">Monomer and homodimer.</text>
</comment>
<dbReference type="CDD" id="cd21117">
    <property type="entry name" value="Twitch_MoaA"/>
    <property type="match status" value="1"/>
</dbReference>
<dbReference type="GO" id="GO:0046872">
    <property type="term" value="F:metal ion binding"/>
    <property type="evidence" value="ECO:0007669"/>
    <property type="project" value="UniProtKB-KW"/>
</dbReference>
<feature type="binding site" evidence="12">
    <location>
        <position position="22"/>
    </location>
    <ligand>
        <name>[4Fe-4S] cluster</name>
        <dbReference type="ChEBI" id="CHEBI:49883"/>
        <label>1</label>
        <note>4Fe-4S-S-AdoMet</note>
    </ligand>
</feature>
<keyword evidence="3 12" id="KW-0949">S-adenosyl-L-methionine</keyword>
<evidence type="ECO:0000256" key="7">
    <source>
        <dbReference type="ARBA" id="ARBA00023014"/>
    </source>
</evidence>
<keyword evidence="4 12" id="KW-0479">Metal-binding</keyword>
<evidence type="ECO:0000256" key="11">
    <source>
        <dbReference type="ARBA" id="ARBA00048697"/>
    </source>
</evidence>
<evidence type="ECO:0000256" key="9">
    <source>
        <dbReference type="ARBA" id="ARBA00023150"/>
    </source>
</evidence>
<dbReference type="GO" id="GO:0061799">
    <property type="term" value="F:cyclic pyranopterin monophosphate synthase activity"/>
    <property type="evidence" value="ECO:0007669"/>
    <property type="project" value="TreeGrafter"/>
</dbReference>
<comment type="cofactor">
    <cofactor evidence="12">
        <name>[4Fe-4S] cluster</name>
        <dbReference type="ChEBI" id="CHEBI:49883"/>
    </cofactor>
    <text evidence="12">Binds 2 [4Fe-4S] clusters. Binds 1 [4Fe-4S] cluster coordinated with 3 cysteines and an exchangeable S-adenosyl-L-methionine and 1 [4Fe-4S] cluster coordinated with 3 cysteines and the GTP-derived substrate.</text>
</comment>
<name>Q1K2J3_DESA6</name>
<feature type="binding site" evidence="12">
    <location>
        <position position="254"/>
    </location>
    <ligand>
        <name>[4Fe-4S] cluster</name>
        <dbReference type="ChEBI" id="CHEBI:49883"/>
        <label>2</label>
        <note>4Fe-4S-substrate</note>
    </ligand>
</feature>
<keyword evidence="7 12" id="KW-0411">Iron-sulfur</keyword>
<dbReference type="EC" id="4.1.99.22" evidence="1 12"/>
<dbReference type="PROSITE" id="PS01305">
    <property type="entry name" value="MOAA_NIFB_PQQE"/>
    <property type="match status" value="1"/>
</dbReference>
<evidence type="ECO:0000256" key="10">
    <source>
        <dbReference type="ARBA" id="ARBA00023239"/>
    </source>
</evidence>
<accession>Q1K2J3</accession>
<dbReference type="CDD" id="cd01335">
    <property type="entry name" value="Radical_SAM"/>
    <property type="match status" value="1"/>
</dbReference>
<dbReference type="SFLD" id="SFLDS00029">
    <property type="entry name" value="Radical_SAM"/>
    <property type="match status" value="1"/>
</dbReference>
<comment type="pathway">
    <text evidence="12">Cofactor biosynthesis; molybdopterin biosynthesis.</text>
</comment>
<dbReference type="InterPro" id="IPR050105">
    <property type="entry name" value="MoCo_biosynth_MoaA/MoaC"/>
</dbReference>
<dbReference type="Proteomes" id="UP000005695">
    <property type="component" value="Unassembled WGS sequence"/>
</dbReference>
<dbReference type="PANTHER" id="PTHR22960">
    <property type="entry name" value="MOLYBDOPTERIN COFACTOR SYNTHESIS PROTEIN A"/>
    <property type="match status" value="1"/>
</dbReference>
<comment type="function">
    <text evidence="12">Catalyzes the cyclization of GTP to (8S)-3',8-cyclo-7,8-dihydroguanosine 5'-triphosphate.</text>
</comment>
<dbReference type="InterPro" id="IPR058240">
    <property type="entry name" value="rSAM_sf"/>
</dbReference>
<comment type="catalytic activity">
    <reaction evidence="11 12">
        <text>GTP + AH2 + S-adenosyl-L-methionine = (8S)-3',8-cyclo-7,8-dihydroguanosine 5'-triphosphate + 5'-deoxyadenosine + L-methionine + A + H(+)</text>
        <dbReference type="Rhea" id="RHEA:49576"/>
        <dbReference type="ChEBI" id="CHEBI:13193"/>
        <dbReference type="ChEBI" id="CHEBI:15378"/>
        <dbReference type="ChEBI" id="CHEBI:17319"/>
        <dbReference type="ChEBI" id="CHEBI:17499"/>
        <dbReference type="ChEBI" id="CHEBI:37565"/>
        <dbReference type="ChEBI" id="CHEBI:57844"/>
        <dbReference type="ChEBI" id="CHEBI:59789"/>
        <dbReference type="ChEBI" id="CHEBI:131766"/>
        <dbReference type="EC" id="4.1.99.22"/>
    </reaction>
</comment>
<dbReference type="GO" id="GO:0005525">
    <property type="term" value="F:GTP binding"/>
    <property type="evidence" value="ECO:0007669"/>
    <property type="project" value="UniProtKB-UniRule"/>
</dbReference>
<keyword evidence="10 12" id="KW-0456">Lyase</keyword>
<evidence type="ECO:0000259" key="13">
    <source>
        <dbReference type="PROSITE" id="PS51918"/>
    </source>
</evidence>
<evidence type="ECO:0000256" key="8">
    <source>
        <dbReference type="ARBA" id="ARBA00023134"/>
    </source>
</evidence>
<dbReference type="GO" id="GO:1904047">
    <property type="term" value="F:S-adenosyl-L-methionine binding"/>
    <property type="evidence" value="ECO:0007669"/>
    <property type="project" value="UniProtKB-UniRule"/>
</dbReference>
<reference evidence="14" key="1">
    <citation type="submission" date="2006-05" db="EMBL/GenBank/DDBJ databases">
        <title>Annotation of the draft genome assembly of Desulfuromonas acetoxidans DSM 684.</title>
        <authorList>
            <consortium name="US DOE Joint Genome Institute (JGI-ORNL)"/>
            <person name="Larimer F."/>
            <person name="Land M."/>
            <person name="Hauser L."/>
        </authorList>
    </citation>
    <scope>NUCLEOTIDE SEQUENCE [LARGE SCALE GENOMIC DNA]</scope>
    <source>
        <strain evidence="14">DSM 684</strain>
    </source>
</reference>
<dbReference type="InterPro" id="IPR000385">
    <property type="entry name" value="MoaA_NifB_PqqE_Fe-S-bd_CS"/>
</dbReference>
<feature type="binding site" evidence="12">
    <location>
        <position position="15"/>
    </location>
    <ligand>
        <name>GTP</name>
        <dbReference type="ChEBI" id="CHEBI:37565"/>
    </ligand>
</feature>
<keyword evidence="15" id="KW-1185">Reference proteome</keyword>
<feature type="binding site" evidence="12">
    <location>
        <position position="271"/>
    </location>
    <ligand>
        <name>[4Fe-4S] cluster</name>
        <dbReference type="ChEBI" id="CHEBI:49883"/>
        <label>2</label>
        <note>4Fe-4S-substrate</note>
    </ligand>
</feature>
<feature type="binding site" evidence="12">
    <location>
        <position position="257"/>
    </location>
    <ligand>
        <name>[4Fe-4S] cluster</name>
        <dbReference type="ChEBI" id="CHEBI:49883"/>
        <label>2</label>
        <note>4Fe-4S-substrate</note>
    </ligand>
</feature>
<keyword evidence="2 12" id="KW-0004">4Fe-4S</keyword>
<evidence type="ECO:0000256" key="1">
    <source>
        <dbReference type="ARBA" id="ARBA00012167"/>
    </source>
</evidence>
<comment type="caution">
    <text evidence="14">The sequence shown here is derived from an EMBL/GenBank/DDBJ whole genome shotgun (WGS) entry which is preliminary data.</text>
</comment>
<dbReference type="InterPro" id="IPR006638">
    <property type="entry name" value="Elp3/MiaA/NifB-like_rSAM"/>
</dbReference>
<dbReference type="AlphaFoldDB" id="Q1K2J3"/>
<feature type="binding site" evidence="12">
    <location>
        <position position="120"/>
    </location>
    <ligand>
        <name>S-adenosyl-L-methionine</name>
        <dbReference type="ChEBI" id="CHEBI:59789"/>
    </ligand>
</feature>
<evidence type="ECO:0000256" key="12">
    <source>
        <dbReference type="HAMAP-Rule" id="MF_01225"/>
    </source>
</evidence>
<evidence type="ECO:0000256" key="5">
    <source>
        <dbReference type="ARBA" id="ARBA00022741"/>
    </source>
</evidence>
<evidence type="ECO:0000313" key="14">
    <source>
        <dbReference type="EMBL" id="EAT16888.1"/>
    </source>
</evidence>
<protein>
    <recommendedName>
        <fullName evidence="1 12">GTP 3',8-cyclase</fullName>
        <ecNumber evidence="1 12">4.1.99.22</ecNumber>
    </recommendedName>
    <alternativeName>
        <fullName evidence="12">Molybdenum cofactor biosynthesis protein A</fullName>
    </alternativeName>
</protein>
<dbReference type="InterPro" id="IPR013483">
    <property type="entry name" value="MoaA"/>
</dbReference>
<evidence type="ECO:0000256" key="6">
    <source>
        <dbReference type="ARBA" id="ARBA00023004"/>
    </source>
</evidence>
<keyword evidence="9 12" id="KW-0501">Molybdenum cofactor biosynthesis</keyword>